<evidence type="ECO:0000313" key="3">
    <source>
        <dbReference type="Proteomes" id="UP000215902"/>
    </source>
</evidence>
<keyword evidence="3" id="KW-1185">Reference proteome</keyword>
<accession>A0A267FDT6</accession>
<feature type="signal peptide" evidence="1">
    <location>
        <begin position="1"/>
        <end position="25"/>
    </location>
</feature>
<reference evidence="2 3" key="1">
    <citation type="submission" date="2017-06" db="EMBL/GenBank/DDBJ databases">
        <title>A platform for efficient transgenesis in Macrostomum lignano, a flatworm model organism for stem cell research.</title>
        <authorList>
            <person name="Berezikov E."/>
        </authorList>
    </citation>
    <scope>NUCLEOTIDE SEQUENCE [LARGE SCALE GENOMIC DNA]</scope>
    <source>
        <strain evidence="2">DV1</strain>
        <tissue evidence="2">Whole organism</tissue>
    </source>
</reference>
<name>A0A267FDT6_9PLAT</name>
<evidence type="ECO:0000256" key="1">
    <source>
        <dbReference type="SAM" id="SignalP"/>
    </source>
</evidence>
<comment type="caution">
    <text evidence="2">The sequence shown here is derived from an EMBL/GenBank/DDBJ whole genome shotgun (WGS) entry which is preliminary data.</text>
</comment>
<proteinExistence type="predicted"/>
<evidence type="ECO:0000313" key="2">
    <source>
        <dbReference type="EMBL" id="PAA71327.1"/>
    </source>
</evidence>
<keyword evidence="1" id="KW-0732">Signal</keyword>
<protein>
    <submittedName>
        <fullName evidence="2">Uncharacterized protein</fullName>
    </submittedName>
</protein>
<feature type="chain" id="PRO_5013148233" evidence="1">
    <location>
        <begin position="26"/>
        <end position="111"/>
    </location>
</feature>
<organism evidence="2 3">
    <name type="scientific">Macrostomum lignano</name>
    <dbReference type="NCBI Taxonomy" id="282301"/>
    <lineage>
        <taxon>Eukaryota</taxon>
        <taxon>Metazoa</taxon>
        <taxon>Spiralia</taxon>
        <taxon>Lophotrochozoa</taxon>
        <taxon>Platyhelminthes</taxon>
        <taxon>Rhabditophora</taxon>
        <taxon>Macrostomorpha</taxon>
        <taxon>Macrostomida</taxon>
        <taxon>Macrostomidae</taxon>
        <taxon>Macrostomum</taxon>
    </lineage>
</organism>
<gene>
    <name evidence="2" type="ORF">BOX15_Mlig004404g1</name>
</gene>
<dbReference type="AlphaFoldDB" id="A0A267FDT6"/>
<sequence>MRVNLLLIIAAFSLCLLFSSRPAAASPVENSADESTAIEDRGVSKSCGAAGCCKRTFSVVSMTFICIKCCKVKVGRVIKHGKCRKHYCECKLWGTVQCVKCAKIHKYHCKK</sequence>
<dbReference type="Proteomes" id="UP000215902">
    <property type="component" value="Unassembled WGS sequence"/>
</dbReference>
<dbReference type="EMBL" id="NIVC01001171">
    <property type="protein sequence ID" value="PAA71327.1"/>
    <property type="molecule type" value="Genomic_DNA"/>
</dbReference>